<dbReference type="PROSITE" id="PS51186">
    <property type="entry name" value="GNAT"/>
    <property type="match status" value="1"/>
</dbReference>
<dbReference type="InterPro" id="IPR000182">
    <property type="entry name" value="GNAT_dom"/>
</dbReference>
<evidence type="ECO:0000259" key="3">
    <source>
        <dbReference type="PROSITE" id="PS51186"/>
    </source>
</evidence>
<dbReference type="RefSeq" id="WP_165047454.1">
    <property type="nucleotide sequence ID" value="NZ_JAALFE010000003.1"/>
</dbReference>
<dbReference type="Proteomes" id="UP000474758">
    <property type="component" value="Unassembled WGS sequence"/>
</dbReference>
<dbReference type="Gene3D" id="3.40.630.30">
    <property type="match status" value="1"/>
</dbReference>
<reference evidence="4 5" key="1">
    <citation type="submission" date="2020-02" db="EMBL/GenBank/DDBJ databases">
        <title>Rhodobacter translucens sp. nov., a novel bacterium isolated from activated sludge.</title>
        <authorList>
            <person name="Liu J."/>
        </authorList>
    </citation>
    <scope>NUCLEOTIDE SEQUENCE [LARGE SCALE GENOMIC DNA]</scope>
    <source>
        <strain evidence="4 5">HX-7-19</strain>
    </source>
</reference>
<dbReference type="SUPFAM" id="SSF55729">
    <property type="entry name" value="Acyl-CoA N-acyltransferases (Nat)"/>
    <property type="match status" value="1"/>
</dbReference>
<dbReference type="InterPro" id="IPR050832">
    <property type="entry name" value="Bact_Acetyltransf"/>
</dbReference>
<keyword evidence="5" id="KW-1185">Reference proteome</keyword>
<feature type="domain" description="N-acetyltransferase" evidence="3">
    <location>
        <begin position="1"/>
        <end position="140"/>
    </location>
</feature>
<dbReference type="CDD" id="cd04301">
    <property type="entry name" value="NAT_SF"/>
    <property type="match status" value="1"/>
</dbReference>
<dbReference type="InterPro" id="IPR016181">
    <property type="entry name" value="Acyl_CoA_acyltransferase"/>
</dbReference>
<dbReference type="Pfam" id="PF13673">
    <property type="entry name" value="Acetyltransf_10"/>
    <property type="match status" value="1"/>
</dbReference>
<dbReference type="EMBL" id="JAALFE010000003">
    <property type="protein sequence ID" value="NGQ90207.1"/>
    <property type="molecule type" value="Genomic_DNA"/>
</dbReference>
<dbReference type="GO" id="GO:0016747">
    <property type="term" value="F:acyltransferase activity, transferring groups other than amino-acyl groups"/>
    <property type="evidence" value="ECO:0007669"/>
    <property type="project" value="InterPro"/>
</dbReference>
<gene>
    <name evidence="4" type="ORF">G5V65_04810</name>
</gene>
<evidence type="ECO:0000313" key="5">
    <source>
        <dbReference type="Proteomes" id="UP000474758"/>
    </source>
</evidence>
<keyword evidence="2" id="KW-0012">Acyltransferase</keyword>
<organism evidence="4 5">
    <name type="scientific">Paragemmobacter kunshanensis</name>
    <dbReference type="NCBI Taxonomy" id="2583234"/>
    <lineage>
        <taxon>Bacteria</taxon>
        <taxon>Pseudomonadati</taxon>
        <taxon>Pseudomonadota</taxon>
        <taxon>Alphaproteobacteria</taxon>
        <taxon>Rhodobacterales</taxon>
        <taxon>Paracoccaceae</taxon>
        <taxon>Paragemmobacter</taxon>
    </lineage>
</organism>
<dbReference type="AlphaFoldDB" id="A0A6M1TQD4"/>
<keyword evidence="1 4" id="KW-0808">Transferase</keyword>
<proteinExistence type="predicted"/>
<accession>A0A6M1TQD4</accession>
<protein>
    <submittedName>
        <fullName evidence="4">GNAT family N-acetyltransferase</fullName>
    </submittedName>
</protein>
<name>A0A6M1TQD4_9RHOB</name>
<sequence length="148" mass="15893">MTLAIAPTRDIATCRHLRRVVFIEEQGVPEADEIDDKDDTALHLLATEDGTPVGSARLLLIGDTGKIGRVCVLKSHRGTGLGAALIRAALEELRAQGMKTAKLGSQTHAIGFYERLGFVATGPEYMDAGIPHRDMLLTLQDRGGHSPP</sequence>
<evidence type="ECO:0000256" key="1">
    <source>
        <dbReference type="ARBA" id="ARBA00022679"/>
    </source>
</evidence>
<dbReference type="PANTHER" id="PTHR43877">
    <property type="entry name" value="AMINOALKYLPHOSPHONATE N-ACETYLTRANSFERASE-RELATED-RELATED"/>
    <property type="match status" value="1"/>
</dbReference>
<comment type="caution">
    <text evidence="4">The sequence shown here is derived from an EMBL/GenBank/DDBJ whole genome shotgun (WGS) entry which is preliminary data.</text>
</comment>
<evidence type="ECO:0000313" key="4">
    <source>
        <dbReference type="EMBL" id="NGQ90207.1"/>
    </source>
</evidence>
<evidence type="ECO:0000256" key="2">
    <source>
        <dbReference type="ARBA" id="ARBA00023315"/>
    </source>
</evidence>